<sequence>MEATFQKPRALEDIPSSDAAAAGSEPLINHGQSQPADTLAPGSTPTLLMGDPPAVVKLLPISPENFQRYTRQRTIERHFTDYSVPPLSRSFRREVPFQWIRHRHPEGGLYFAHVEHRVFTDCYLYDNALLAQITCALNQLLDHAGVKSLLSTNSSQIDIVLDLKKETPENEQCGYYLVDHSERVIFWVDVFEMNTLEKWDLVPGITEVSHVKMGLEMQYWLHCEYFPAAVELSPDVLYELRDTIIYSIGDAMTSTTTTLAYPVENLLRRLTLTREMATDLISISGKPIGGNMKHGSITVMARFMKDFAQERFFHFHGERTPRLNNHESVYGYDPQRSFLIRLLSPLLFNAPLQHLRAIEVANTDQLINYTSWHKLITTLRSEWQDLVLYGTLILNTNVGFLAIPATVNSRAGQVSSYASICFGLGSIVLGIALLRKYRTETLDAPDLDTAGAFFQQHGWTTHGLEPLSIVISLPYALMVYGMITFIAAFLITVFQANIIEVRGIMLATVLTVCVTIMGFVWTENQFSWNQHTAEWWMKTKQAGSDLWDACRSKSMVEEKQEELPI</sequence>
<feature type="compositionally biased region" description="Polar residues" evidence="1">
    <location>
        <begin position="30"/>
        <end position="46"/>
    </location>
</feature>
<evidence type="ECO:0000313" key="3">
    <source>
        <dbReference type="EMBL" id="KAF7362635.1"/>
    </source>
</evidence>
<feature type="transmembrane region" description="Helical" evidence="2">
    <location>
        <begin position="414"/>
        <end position="434"/>
    </location>
</feature>
<feature type="region of interest" description="Disordered" evidence="1">
    <location>
        <begin position="1"/>
        <end position="46"/>
    </location>
</feature>
<feature type="transmembrane region" description="Helical" evidence="2">
    <location>
        <begin position="386"/>
        <end position="407"/>
    </location>
</feature>
<dbReference type="OrthoDB" id="2657661at2759"/>
<dbReference type="Proteomes" id="UP000620124">
    <property type="component" value="Unassembled WGS sequence"/>
</dbReference>
<reference evidence="3" key="1">
    <citation type="submission" date="2020-05" db="EMBL/GenBank/DDBJ databases">
        <title>Mycena genomes resolve the evolution of fungal bioluminescence.</title>
        <authorList>
            <person name="Tsai I.J."/>
        </authorList>
    </citation>
    <scope>NUCLEOTIDE SEQUENCE</scope>
    <source>
        <strain evidence="3">CCC161011</strain>
    </source>
</reference>
<proteinExistence type="predicted"/>
<keyword evidence="2" id="KW-1133">Transmembrane helix</keyword>
<dbReference type="AlphaFoldDB" id="A0A8H7D5Y2"/>
<evidence type="ECO:0000313" key="4">
    <source>
        <dbReference type="Proteomes" id="UP000620124"/>
    </source>
</evidence>
<name>A0A8H7D5Y2_9AGAR</name>
<keyword evidence="2" id="KW-0472">Membrane</keyword>
<gene>
    <name evidence="3" type="ORF">MVEN_00612500</name>
</gene>
<organism evidence="3 4">
    <name type="scientific">Mycena venus</name>
    <dbReference type="NCBI Taxonomy" id="2733690"/>
    <lineage>
        <taxon>Eukaryota</taxon>
        <taxon>Fungi</taxon>
        <taxon>Dikarya</taxon>
        <taxon>Basidiomycota</taxon>
        <taxon>Agaricomycotina</taxon>
        <taxon>Agaricomycetes</taxon>
        <taxon>Agaricomycetidae</taxon>
        <taxon>Agaricales</taxon>
        <taxon>Marasmiineae</taxon>
        <taxon>Mycenaceae</taxon>
        <taxon>Mycena</taxon>
    </lineage>
</organism>
<evidence type="ECO:0000256" key="2">
    <source>
        <dbReference type="SAM" id="Phobius"/>
    </source>
</evidence>
<keyword evidence="4" id="KW-1185">Reference proteome</keyword>
<evidence type="ECO:0000256" key="1">
    <source>
        <dbReference type="SAM" id="MobiDB-lite"/>
    </source>
</evidence>
<keyword evidence="2" id="KW-0812">Transmembrane</keyword>
<comment type="caution">
    <text evidence="3">The sequence shown here is derived from an EMBL/GenBank/DDBJ whole genome shotgun (WGS) entry which is preliminary data.</text>
</comment>
<feature type="transmembrane region" description="Helical" evidence="2">
    <location>
        <begin position="503"/>
        <end position="521"/>
    </location>
</feature>
<accession>A0A8H7D5Y2</accession>
<protein>
    <submittedName>
        <fullName evidence="3">Uncharacterized protein</fullName>
    </submittedName>
</protein>
<feature type="transmembrane region" description="Helical" evidence="2">
    <location>
        <begin position="469"/>
        <end position="491"/>
    </location>
</feature>
<dbReference type="EMBL" id="JACAZI010000004">
    <property type="protein sequence ID" value="KAF7362635.1"/>
    <property type="molecule type" value="Genomic_DNA"/>
</dbReference>